<name>A0A9W7EA06_9STRA</name>
<dbReference type="Pfam" id="PF08542">
    <property type="entry name" value="Rep_fac_C"/>
    <property type="match status" value="1"/>
</dbReference>
<dbReference type="InterPro" id="IPR003593">
    <property type="entry name" value="AAA+_ATPase"/>
</dbReference>
<protein>
    <recommendedName>
        <fullName evidence="7">AAA+ ATPase domain-containing protein</fullName>
    </recommendedName>
</protein>
<feature type="domain" description="AAA+ ATPase" evidence="7">
    <location>
        <begin position="45"/>
        <end position="174"/>
    </location>
</feature>
<keyword evidence="3" id="KW-0235">DNA replication</keyword>
<dbReference type="GO" id="GO:0003689">
    <property type="term" value="F:DNA clamp loader activity"/>
    <property type="evidence" value="ECO:0007669"/>
    <property type="project" value="TreeGrafter"/>
</dbReference>
<dbReference type="PANTHER" id="PTHR11669:SF9">
    <property type="entry name" value="REPLICATION FACTOR C SUBUNIT 5"/>
    <property type="match status" value="1"/>
</dbReference>
<comment type="caution">
    <text evidence="8">The sequence shown here is derived from an EMBL/GenBank/DDBJ whole genome shotgun (WGS) entry which is preliminary data.</text>
</comment>
<reference evidence="9" key="1">
    <citation type="journal article" date="2023" name="Commun. Biol.">
        <title>Genome analysis of Parmales, the sister group of diatoms, reveals the evolutionary specialization of diatoms from phago-mixotrophs to photoautotrophs.</title>
        <authorList>
            <person name="Ban H."/>
            <person name="Sato S."/>
            <person name="Yoshikawa S."/>
            <person name="Yamada K."/>
            <person name="Nakamura Y."/>
            <person name="Ichinomiya M."/>
            <person name="Sato N."/>
            <person name="Blanc-Mathieu R."/>
            <person name="Endo H."/>
            <person name="Kuwata A."/>
            <person name="Ogata H."/>
        </authorList>
    </citation>
    <scope>NUCLEOTIDE SEQUENCE [LARGE SCALE GENOMIC DNA]</scope>
    <source>
        <strain evidence="9">NIES 3700</strain>
    </source>
</reference>
<dbReference type="NCBIfam" id="NF001679">
    <property type="entry name" value="PRK00440.1"/>
    <property type="match status" value="1"/>
</dbReference>
<dbReference type="SUPFAM" id="SSF52540">
    <property type="entry name" value="P-loop containing nucleoside triphosphate hydrolases"/>
    <property type="match status" value="1"/>
</dbReference>
<dbReference type="SMART" id="SM00382">
    <property type="entry name" value="AAA"/>
    <property type="match status" value="1"/>
</dbReference>
<dbReference type="CDD" id="cd00009">
    <property type="entry name" value="AAA"/>
    <property type="match status" value="1"/>
</dbReference>
<evidence type="ECO:0000313" key="8">
    <source>
        <dbReference type="EMBL" id="GMH73774.1"/>
    </source>
</evidence>
<dbReference type="GO" id="GO:0005524">
    <property type="term" value="F:ATP binding"/>
    <property type="evidence" value="ECO:0007669"/>
    <property type="project" value="UniProtKB-KW"/>
</dbReference>
<dbReference type="Proteomes" id="UP001165122">
    <property type="component" value="Unassembled WGS sequence"/>
</dbReference>
<comment type="similarity">
    <text evidence="2">Belongs to the activator 1 small subunits family.</text>
</comment>
<dbReference type="GO" id="GO:0003677">
    <property type="term" value="F:DNA binding"/>
    <property type="evidence" value="ECO:0007669"/>
    <property type="project" value="InterPro"/>
</dbReference>
<dbReference type="InterPro" id="IPR008921">
    <property type="entry name" value="DNA_pol3_clamp-load_cplx_C"/>
</dbReference>
<dbReference type="Gene3D" id="1.10.8.60">
    <property type="match status" value="1"/>
</dbReference>
<keyword evidence="6" id="KW-0539">Nucleus</keyword>
<sequence>MATMANPPPASSLPWVEKYRPSTLSDLVAHEDIISILTRLTDANKLPHLLLYGPPGTGKTSTIVAMAKKMYGIKGYKGYVLELNASDDRGIDVVRNQIKDFASTKQLFSTSSTKLIILDECDAMTSDAQFALRRVIEKYSASVRFCLICNYVGKIIPALQSRCTRFRFAPLEKEQIRERLMEVAGEEKCEIQDDGVEAILDLASGDMRRVMNLLQSTHMSYTQITQTNVYLTSGAPLPANIDIICQSMFNDNFNTACEVLNKYVKEYGYALHDILTEVTTFICGGSFPDEVLGGLLMDFAEIEASLSKGGDEGLQGRAVVGAVFRAKGRMTPA</sequence>
<dbReference type="InterPro" id="IPR047854">
    <property type="entry name" value="RFC_lid"/>
</dbReference>
<keyword evidence="4" id="KW-0547">Nucleotide-binding</keyword>
<dbReference type="InterPro" id="IPR013748">
    <property type="entry name" value="Rep_factorC_C"/>
</dbReference>
<evidence type="ECO:0000256" key="1">
    <source>
        <dbReference type="ARBA" id="ARBA00004123"/>
    </source>
</evidence>
<proteinExistence type="inferred from homology"/>
<gene>
    <name evidence="8" type="ORF">TrLO_g14538</name>
</gene>
<keyword evidence="9" id="KW-1185">Reference proteome</keyword>
<dbReference type="Pfam" id="PF00004">
    <property type="entry name" value="AAA"/>
    <property type="match status" value="1"/>
</dbReference>
<dbReference type="AlphaFoldDB" id="A0A9W7EA06"/>
<dbReference type="CDD" id="cd18140">
    <property type="entry name" value="HLD_clamp_RFC"/>
    <property type="match status" value="1"/>
</dbReference>
<dbReference type="EMBL" id="BRXW01000680">
    <property type="protein sequence ID" value="GMH73774.1"/>
    <property type="molecule type" value="Genomic_DNA"/>
</dbReference>
<keyword evidence="5" id="KW-0067">ATP-binding</keyword>
<dbReference type="PANTHER" id="PTHR11669">
    <property type="entry name" value="REPLICATION FACTOR C / DNA POLYMERASE III GAMMA-TAU SUBUNIT"/>
    <property type="match status" value="1"/>
</dbReference>
<evidence type="ECO:0000256" key="3">
    <source>
        <dbReference type="ARBA" id="ARBA00022705"/>
    </source>
</evidence>
<evidence type="ECO:0000313" key="9">
    <source>
        <dbReference type="Proteomes" id="UP001165122"/>
    </source>
</evidence>
<dbReference type="Gene3D" id="1.20.272.10">
    <property type="match status" value="1"/>
</dbReference>
<evidence type="ECO:0000256" key="2">
    <source>
        <dbReference type="ARBA" id="ARBA00005378"/>
    </source>
</evidence>
<evidence type="ECO:0000256" key="6">
    <source>
        <dbReference type="ARBA" id="ARBA00023242"/>
    </source>
</evidence>
<organism evidence="8 9">
    <name type="scientific">Triparma laevis f. longispina</name>
    <dbReference type="NCBI Taxonomy" id="1714387"/>
    <lineage>
        <taxon>Eukaryota</taxon>
        <taxon>Sar</taxon>
        <taxon>Stramenopiles</taxon>
        <taxon>Ochrophyta</taxon>
        <taxon>Bolidophyceae</taxon>
        <taxon>Parmales</taxon>
        <taxon>Triparmaceae</taxon>
        <taxon>Triparma</taxon>
    </lineage>
</organism>
<dbReference type="GO" id="GO:0016887">
    <property type="term" value="F:ATP hydrolysis activity"/>
    <property type="evidence" value="ECO:0007669"/>
    <property type="project" value="InterPro"/>
</dbReference>
<dbReference type="SUPFAM" id="SSF48019">
    <property type="entry name" value="post-AAA+ oligomerization domain-like"/>
    <property type="match status" value="1"/>
</dbReference>
<evidence type="ECO:0000256" key="4">
    <source>
        <dbReference type="ARBA" id="ARBA00022741"/>
    </source>
</evidence>
<evidence type="ECO:0000256" key="5">
    <source>
        <dbReference type="ARBA" id="ARBA00022840"/>
    </source>
</evidence>
<dbReference type="OrthoDB" id="10254700at2759"/>
<dbReference type="Gene3D" id="3.40.50.300">
    <property type="entry name" value="P-loop containing nucleotide triphosphate hydrolases"/>
    <property type="match status" value="1"/>
</dbReference>
<dbReference type="InterPro" id="IPR003959">
    <property type="entry name" value="ATPase_AAA_core"/>
</dbReference>
<dbReference type="InterPro" id="IPR027417">
    <property type="entry name" value="P-loop_NTPase"/>
</dbReference>
<dbReference type="InterPro" id="IPR050238">
    <property type="entry name" value="DNA_Rep/Repair_Clamp_Loader"/>
</dbReference>
<dbReference type="GO" id="GO:0005663">
    <property type="term" value="C:DNA replication factor C complex"/>
    <property type="evidence" value="ECO:0007669"/>
    <property type="project" value="TreeGrafter"/>
</dbReference>
<accession>A0A9W7EA06</accession>
<evidence type="ECO:0000259" key="7">
    <source>
        <dbReference type="SMART" id="SM00382"/>
    </source>
</evidence>
<dbReference type="FunFam" id="3.40.50.300:FF:000129">
    <property type="entry name" value="Replication factor C subunit 5"/>
    <property type="match status" value="1"/>
</dbReference>
<dbReference type="GO" id="GO:0006261">
    <property type="term" value="P:DNA-templated DNA replication"/>
    <property type="evidence" value="ECO:0007669"/>
    <property type="project" value="TreeGrafter"/>
</dbReference>
<dbReference type="GO" id="GO:0005634">
    <property type="term" value="C:nucleus"/>
    <property type="evidence" value="ECO:0007669"/>
    <property type="project" value="UniProtKB-SubCell"/>
</dbReference>
<comment type="subcellular location">
    <subcellularLocation>
        <location evidence="1">Nucleus</location>
    </subcellularLocation>
</comment>
<dbReference type="GO" id="GO:0006281">
    <property type="term" value="P:DNA repair"/>
    <property type="evidence" value="ECO:0007669"/>
    <property type="project" value="TreeGrafter"/>
</dbReference>